<organism evidence="1 2">
    <name type="scientific">Massilia timonae CCUG 45783</name>
    <dbReference type="NCBI Taxonomy" id="883126"/>
    <lineage>
        <taxon>Bacteria</taxon>
        <taxon>Pseudomonadati</taxon>
        <taxon>Pseudomonadota</taxon>
        <taxon>Betaproteobacteria</taxon>
        <taxon>Burkholderiales</taxon>
        <taxon>Oxalobacteraceae</taxon>
        <taxon>Telluria group</taxon>
        <taxon>Massilia</taxon>
    </lineage>
</organism>
<proteinExistence type="predicted"/>
<sequence>MILEPSEKNHVTGALAIEGPPEGVNFSTWRTEVESLFKHVRAIMSFARGAQLHVPIIETVWDGRVEVIVRYRSDDDSHPMGSFKPFTYERIFRHAVESHFFEKPRAKKINIAIEQPLACRRVSPSTEV</sequence>
<accession>K9DXW7</accession>
<gene>
    <name evidence="1" type="ORF">HMPREF9710_02568</name>
</gene>
<protein>
    <submittedName>
        <fullName evidence="1">Uncharacterized protein</fullName>
    </submittedName>
</protein>
<dbReference type="Proteomes" id="UP000009874">
    <property type="component" value="Unassembled WGS sequence"/>
</dbReference>
<dbReference type="AlphaFoldDB" id="K9DXW7"/>
<keyword evidence="2" id="KW-1185">Reference proteome</keyword>
<dbReference type="EMBL" id="AGZI01000030">
    <property type="protein sequence ID" value="EKU82120.1"/>
    <property type="molecule type" value="Genomic_DNA"/>
</dbReference>
<name>K9DXW7_9BURK</name>
<dbReference type="HOGENOM" id="CLU_1956983_0_0_4"/>
<evidence type="ECO:0000313" key="2">
    <source>
        <dbReference type="Proteomes" id="UP000009874"/>
    </source>
</evidence>
<reference evidence="1 2" key="1">
    <citation type="submission" date="2012-09" db="EMBL/GenBank/DDBJ databases">
        <title>The Genome Sequence of Massilia timonae CCUG 45783.</title>
        <authorList>
            <consortium name="The Broad Institute Genome Sequencing Platform"/>
            <person name="Earl A."/>
            <person name="Ward D."/>
            <person name="Feldgarden M."/>
            <person name="Gevers D."/>
            <person name="Huys G."/>
            <person name="Walker B."/>
            <person name="Young S.K."/>
            <person name="Zeng Q."/>
            <person name="Gargeya S."/>
            <person name="Fitzgerald M."/>
            <person name="Haas B."/>
            <person name="Abouelleil A."/>
            <person name="Alvarado L."/>
            <person name="Arachchi H.M."/>
            <person name="Berlin A.M."/>
            <person name="Chapman S.B."/>
            <person name="Goldberg J."/>
            <person name="Griggs A."/>
            <person name="Gujja S."/>
            <person name="Hansen M."/>
            <person name="Howarth C."/>
            <person name="Imamovic A."/>
            <person name="Larimer J."/>
            <person name="McCowen C."/>
            <person name="Montmayeur A."/>
            <person name="Murphy C."/>
            <person name="Neiman D."/>
            <person name="Pearson M."/>
            <person name="Priest M."/>
            <person name="Roberts A."/>
            <person name="Saif S."/>
            <person name="Shea T."/>
            <person name="Sisk P."/>
            <person name="Sykes S."/>
            <person name="Wortman J."/>
            <person name="Nusbaum C."/>
            <person name="Birren B."/>
        </authorList>
    </citation>
    <scope>NUCLEOTIDE SEQUENCE [LARGE SCALE GENOMIC DNA]</scope>
    <source>
        <strain evidence="1 2">CCUG 45783</strain>
    </source>
</reference>
<evidence type="ECO:0000313" key="1">
    <source>
        <dbReference type="EMBL" id="EKU82120.1"/>
    </source>
</evidence>
<comment type="caution">
    <text evidence="1">The sequence shown here is derived from an EMBL/GenBank/DDBJ whole genome shotgun (WGS) entry which is preliminary data.</text>
</comment>